<evidence type="ECO:0000313" key="4">
    <source>
        <dbReference type="EMBL" id="NMF62671.1"/>
    </source>
</evidence>
<feature type="region of interest" description="Disordered" evidence="1">
    <location>
        <begin position="1114"/>
        <end position="1135"/>
    </location>
</feature>
<name>A0ABX1M565_9CYAN</name>
<reference evidence="4 5" key="1">
    <citation type="submission" date="2018-06" db="EMBL/GenBank/DDBJ databases">
        <title>Comparative genomics of Brasilonema spp. strains.</title>
        <authorList>
            <person name="Alvarenga D.O."/>
            <person name="Fiore M.F."/>
            <person name="Varani A.M."/>
        </authorList>
    </citation>
    <scope>NUCLEOTIDE SEQUENCE [LARGE SCALE GENOMIC DNA]</scope>
    <source>
        <strain evidence="4 5">UFV-OR1</strain>
    </source>
</reference>
<dbReference type="EMBL" id="QMEC01000021">
    <property type="protein sequence ID" value="NMF62671.1"/>
    <property type="molecule type" value="Genomic_DNA"/>
</dbReference>
<organism evidence="4 5">
    <name type="scientific">Brasilonema octagenarum UFV-OR1</name>
    <dbReference type="NCBI Taxonomy" id="417115"/>
    <lineage>
        <taxon>Bacteria</taxon>
        <taxon>Bacillati</taxon>
        <taxon>Cyanobacteriota</taxon>
        <taxon>Cyanophyceae</taxon>
        <taxon>Nostocales</taxon>
        <taxon>Scytonemataceae</taxon>
        <taxon>Brasilonema</taxon>
        <taxon>Octagenarum group</taxon>
    </lineage>
</organism>
<dbReference type="NCBIfam" id="TIGR01901">
    <property type="entry name" value="adhes_NPXG"/>
    <property type="match status" value="1"/>
</dbReference>
<feature type="chain" id="PRO_5045421765" description="Filamentous haemagglutinin FhaB/tRNA nuclease CdiA-like TPS domain-containing protein" evidence="2">
    <location>
        <begin position="27"/>
        <end position="1176"/>
    </location>
</feature>
<evidence type="ECO:0000259" key="3">
    <source>
        <dbReference type="SMART" id="SM00912"/>
    </source>
</evidence>
<feature type="signal peptide" evidence="2">
    <location>
        <begin position="1"/>
        <end position="26"/>
    </location>
</feature>
<dbReference type="Proteomes" id="UP000762253">
    <property type="component" value="Unassembled WGS sequence"/>
</dbReference>
<dbReference type="SUPFAM" id="SSF51126">
    <property type="entry name" value="Pectin lyase-like"/>
    <property type="match status" value="5"/>
</dbReference>
<comment type="caution">
    <text evidence="4">The sequence shown here is derived from an EMBL/GenBank/DDBJ whole genome shotgun (WGS) entry which is preliminary data.</text>
</comment>
<keyword evidence="5" id="KW-1185">Reference proteome</keyword>
<dbReference type="InterPro" id="IPR008638">
    <property type="entry name" value="FhaB/CdiA-like_TPS"/>
</dbReference>
<evidence type="ECO:0000313" key="5">
    <source>
        <dbReference type="Proteomes" id="UP000762253"/>
    </source>
</evidence>
<feature type="domain" description="Filamentous haemagglutinin FhaB/tRNA nuclease CdiA-like TPS" evidence="3">
    <location>
        <begin position="32"/>
        <end position="144"/>
    </location>
</feature>
<protein>
    <recommendedName>
        <fullName evidence="3">Filamentous haemagglutinin FhaB/tRNA nuclease CdiA-like TPS domain-containing protein</fullName>
    </recommendedName>
</protein>
<proteinExistence type="predicted"/>
<gene>
    <name evidence="4" type="ORF">DP115_07725</name>
</gene>
<dbReference type="Pfam" id="PF05860">
    <property type="entry name" value="TPS"/>
    <property type="match status" value="1"/>
</dbReference>
<dbReference type="InterPro" id="IPR012334">
    <property type="entry name" value="Pectin_lyas_fold"/>
</dbReference>
<accession>A0ABX1M565</accession>
<feature type="compositionally biased region" description="Polar residues" evidence="1">
    <location>
        <begin position="1114"/>
        <end position="1133"/>
    </location>
</feature>
<dbReference type="SMART" id="SM00912">
    <property type="entry name" value="Haemagg_act"/>
    <property type="match status" value="1"/>
</dbReference>
<sequence>MNVWDLKSWFLIGSALSVLHCAQPIAAQVVPDNTLPAAEQTQVTGNPNFQIDGGARRGGNLFHSFQSFSIPTGGSAFFNNALDVQNILTRVTGGSISNIDGLIRANGAANLFMLNPNGILFGPNASLNIGGSFVGTTANAIGFPNGEFFSSDATQPLPSQLLTINPNALFFNQLAAQAIINRSTANNQTGLQVPAGQSLLLVGGDVRLEGGQIISPGSRVELGGVAGQGIVGLSGTALDWRLSFPDAVARSDVSLSNRSLVDVRGEDGGSIAITPRNLSLSQGSLIWVGIKDGLGNARAQAGDMQLDATGAIRIADDSFIASQVGPGSTGNAGNINITTGSLFVTENAQIGSNTQGQGNAGSININARDTVSWDGNGVIGGTAVYPTGVGNAGDFNITTGSLFVKNGARLGSVTRGQGNTGSININVRDTVSMDGVADGYSSLIGSGVDPTGVGNSGGINITTGSLSLTNNAQVASYTQGQGNTGRVNINARDRVFLDGTVINGSGSAIYSGPYPGGVGNSGGINITTESLSLTNGATLNSNNFQAVGKAGDINITVGSLSLTGGSQLLSNVSGQGDAGSVTINARDRVSIDGAAYGGFISGIITQVNSGAVGQGGNVTITTSSLSLTNGGFISSANLGAIGNAGSVTINARDSVQISGTALVPVTDSDIRSTVSTLVGPGAVGSGGDVSITTESLSVSNQGRIITNTSGQGRAGNIQIQASGSVAFNGGDAISTLEPSGTGRGGNIDITALTLSVLNNAQLSAATAGDGGAGNITVSADTVGLSGGGRLLTTTSSRAHAGDITVNTPSLQLAGASSGLFAGTTSAGDAGNLTIQPRLNGQSVRVNLQDGAQISASTSSNGNGGRLTITAPESITLTGNGSIIAAGTGSSGNGGNLNLQTGTLGIQNQAQVTVSSSGTGSAGNLFVDANRIYLNNSGSIRADTTGGGGNINLGSRLIVLRNNSNITTNATGSNIPGGNIAIDTRFIVAVPKEDSNISANSQDFRGGNVSINAFSLFGIQPRPQLTPSSDITATGATDALNGTIDITRAEIDPTSGLVELPINLVDLSRLIAQGCPANQGNSFVITGRGGLPPTVEQQLDDDAEWQDRRLLTVAEQNPNSTRDSRTTHTPNPKSYTPIIEATGWQRTSSGEIFLVATTPEPTVQHSLKQPVNCIGKH</sequence>
<keyword evidence="2" id="KW-0732">Signal</keyword>
<dbReference type="InterPro" id="IPR011050">
    <property type="entry name" value="Pectin_lyase_fold/virulence"/>
</dbReference>
<evidence type="ECO:0000256" key="2">
    <source>
        <dbReference type="SAM" id="SignalP"/>
    </source>
</evidence>
<dbReference type="RefSeq" id="WP_169264269.1">
    <property type="nucleotide sequence ID" value="NZ_QMEC01000021.1"/>
</dbReference>
<dbReference type="Gene3D" id="2.160.20.10">
    <property type="entry name" value="Single-stranded right-handed beta-helix, Pectin lyase-like"/>
    <property type="match status" value="3"/>
</dbReference>
<evidence type="ECO:0000256" key="1">
    <source>
        <dbReference type="SAM" id="MobiDB-lite"/>
    </source>
</evidence>